<protein>
    <submittedName>
        <fullName evidence="1">Uncharacterized protein</fullName>
    </submittedName>
</protein>
<proteinExistence type="predicted"/>
<keyword evidence="2" id="KW-1185">Reference proteome</keyword>
<evidence type="ECO:0000313" key="1">
    <source>
        <dbReference type="EMBL" id="EYF04536.1"/>
    </source>
</evidence>
<reference evidence="1 2" key="1">
    <citation type="submission" date="2013-05" db="EMBL/GenBank/DDBJ databases">
        <title>Genome assembly of Chondromyces apiculatus DSM 436.</title>
        <authorList>
            <person name="Sharma G."/>
            <person name="Khatri I."/>
            <person name="Kaur C."/>
            <person name="Mayilraj S."/>
            <person name="Subramanian S."/>
        </authorList>
    </citation>
    <scope>NUCLEOTIDE SEQUENCE [LARGE SCALE GENOMIC DNA]</scope>
    <source>
        <strain evidence="1 2">DSM 436</strain>
    </source>
</reference>
<organism evidence="1 2">
    <name type="scientific">Chondromyces apiculatus DSM 436</name>
    <dbReference type="NCBI Taxonomy" id="1192034"/>
    <lineage>
        <taxon>Bacteria</taxon>
        <taxon>Pseudomonadati</taxon>
        <taxon>Myxococcota</taxon>
        <taxon>Polyangia</taxon>
        <taxon>Polyangiales</taxon>
        <taxon>Polyangiaceae</taxon>
        <taxon>Chondromyces</taxon>
    </lineage>
</organism>
<dbReference type="Proteomes" id="UP000019678">
    <property type="component" value="Unassembled WGS sequence"/>
</dbReference>
<sequence length="99" mass="10877">MCIFVDGSPGTTKVFSAMVVRHKFDPGMICHFSGKVTITSPEGKVLWKESKSLKKCVPGRAYFNWKVDDSFPSGSKVCAQFNEDGSQQGGKPCITLKKK</sequence>
<dbReference type="EMBL" id="ASRX01000033">
    <property type="protein sequence ID" value="EYF04536.1"/>
    <property type="molecule type" value="Genomic_DNA"/>
</dbReference>
<evidence type="ECO:0000313" key="2">
    <source>
        <dbReference type="Proteomes" id="UP000019678"/>
    </source>
</evidence>
<dbReference type="AlphaFoldDB" id="A0A017T7K8"/>
<comment type="caution">
    <text evidence="1">The sequence shown here is derived from an EMBL/GenBank/DDBJ whole genome shotgun (WGS) entry which is preliminary data.</text>
</comment>
<name>A0A017T7K8_9BACT</name>
<accession>A0A017T7K8</accession>
<gene>
    <name evidence="1" type="ORF">CAP_4504</name>
</gene>